<dbReference type="PROSITE" id="PS50011">
    <property type="entry name" value="PROTEIN_KINASE_DOM"/>
    <property type="match status" value="1"/>
</dbReference>
<sequence length="437" mass="50183">MASASSFNAALAVLLAVKYCRQNPLFHWKEEALPSMGRRAMKYCFRVDMLNLQQERCGEMLLALLPSQLSLLNCQKDNILYRLKALLVTLKHPYILPVLDLYYSKDKKALLVVQPFVSTGSLKDRIFNVDDPTKPYDVKYRPENGRPLPFIEIATISRQILEALAGLRSKGFVFDHLSSSNVILDQGNAKLTELYMSVLAIDRYKDSRDLTVSLEQSMDMDILLFGHILYEMATGREFMATQPDKSVLQMLAPEIAEVLCAIFYEPHLLTSPKENSNAEGDSHCTDRKRQYTNFFIVDVEKMVANFALLTLAINVPPIQSLFAGFRLDSSMKSTIKHSMQINASRTQAHLVHFQDQQLLLRARQRAERRIYEEKEKQHQKRQHFTLQKALTSQGNACTRNTTLSRRKSYRNTRFLDLVARNSVKKRVPEVRTETLEL</sequence>
<dbReference type="Proteomes" id="UP000294530">
    <property type="component" value="Unassembled WGS sequence"/>
</dbReference>
<dbReference type="EMBL" id="SHOA02000203">
    <property type="protein sequence ID" value="TDH66290.1"/>
    <property type="molecule type" value="Genomic_DNA"/>
</dbReference>
<protein>
    <recommendedName>
        <fullName evidence="1">Protein kinase domain-containing protein</fullName>
    </recommendedName>
</protein>
<dbReference type="InterPro" id="IPR046959">
    <property type="entry name" value="PRK1-6/SRF4-like"/>
</dbReference>
<keyword evidence="3" id="KW-1185">Reference proteome</keyword>
<organism evidence="2 3">
    <name type="scientific">Bremia lactucae</name>
    <name type="common">Lettuce downy mildew</name>
    <dbReference type="NCBI Taxonomy" id="4779"/>
    <lineage>
        <taxon>Eukaryota</taxon>
        <taxon>Sar</taxon>
        <taxon>Stramenopiles</taxon>
        <taxon>Oomycota</taxon>
        <taxon>Peronosporomycetes</taxon>
        <taxon>Peronosporales</taxon>
        <taxon>Peronosporaceae</taxon>
        <taxon>Bremia</taxon>
    </lineage>
</organism>
<dbReference type="GeneID" id="94349932"/>
<dbReference type="InterPro" id="IPR001245">
    <property type="entry name" value="Ser-Thr/Tyr_kinase_cat_dom"/>
</dbReference>
<dbReference type="GO" id="GO:0005524">
    <property type="term" value="F:ATP binding"/>
    <property type="evidence" value="ECO:0007669"/>
    <property type="project" value="InterPro"/>
</dbReference>
<feature type="domain" description="Protein kinase" evidence="1">
    <location>
        <begin position="1"/>
        <end position="386"/>
    </location>
</feature>
<dbReference type="Gene3D" id="3.30.200.20">
    <property type="entry name" value="Phosphorylase Kinase, domain 1"/>
    <property type="match status" value="1"/>
</dbReference>
<dbReference type="InterPro" id="IPR000719">
    <property type="entry name" value="Prot_kinase_dom"/>
</dbReference>
<dbReference type="PANTHER" id="PTHR48007:SF4">
    <property type="entry name" value="LEUCINE-RICH REPEAT RECEPTOR-LIKE PROTEIN KINASE PXC1"/>
    <property type="match status" value="1"/>
</dbReference>
<dbReference type="Pfam" id="PF07714">
    <property type="entry name" value="PK_Tyr_Ser-Thr"/>
    <property type="match status" value="1"/>
</dbReference>
<dbReference type="SUPFAM" id="SSF56112">
    <property type="entry name" value="Protein kinase-like (PK-like)"/>
    <property type="match status" value="1"/>
</dbReference>
<dbReference type="GO" id="GO:0004672">
    <property type="term" value="F:protein kinase activity"/>
    <property type="evidence" value="ECO:0007669"/>
    <property type="project" value="InterPro"/>
</dbReference>
<dbReference type="AlphaFoldDB" id="A0A976FGH6"/>
<comment type="caution">
    <text evidence="2">The sequence shown here is derived from an EMBL/GenBank/DDBJ whole genome shotgun (WGS) entry which is preliminary data.</text>
</comment>
<dbReference type="KEGG" id="blac:94349932"/>
<evidence type="ECO:0000313" key="3">
    <source>
        <dbReference type="Proteomes" id="UP000294530"/>
    </source>
</evidence>
<reference evidence="2 3" key="1">
    <citation type="journal article" date="2021" name="Genome Biol.">
        <title>AFLAP: assembly-free linkage analysis pipeline using k-mers from genome sequencing data.</title>
        <authorList>
            <person name="Fletcher K."/>
            <person name="Zhang L."/>
            <person name="Gil J."/>
            <person name="Han R."/>
            <person name="Cavanaugh K."/>
            <person name="Michelmore R."/>
        </authorList>
    </citation>
    <scope>NUCLEOTIDE SEQUENCE [LARGE SCALE GENOMIC DNA]</scope>
    <source>
        <strain evidence="2 3">SF5</strain>
    </source>
</reference>
<proteinExistence type="predicted"/>
<name>A0A976FGH6_BRELC</name>
<accession>A0A976FGH6</accession>
<gene>
    <name evidence="2" type="ORF">CCR75_006190</name>
</gene>
<dbReference type="InterPro" id="IPR011009">
    <property type="entry name" value="Kinase-like_dom_sf"/>
</dbReference>
<evidence type="ECO:0000313" key="2">
    <source>
        <dbReference type="EMBL" id="TDH66290.1"/>
    </source>
</evidence>
<dbReference type="OrthoDB" id="10045021at2759"/>
<dbReference type="PANTHER" id="PTHR48007">
    <property type="entry name" value="LEUCINE-RICH REPEAT RECEPTOR-LIKE PROTEIN KINASE PXC1"/>
    <property type="match status" value="1"/>
</dbReference>
<dbReference type="SMART" id="SM00220">
    <property type="entry name" value="S_TKc"/>
    <property type="match status" value="1"/>
</dbReference>
<dbReference type="Gene3D" id="1.10.510.10">
    <property type="entry name" value="Transferase(Phosphotransferase) domain 1"/>
    <property type="match status" value="1"/>
</dbReference>
<evidence type="ECO:0000259" key="1">
    <source>
        <dbReference type="PROSITE" id="PS50011"/>
    </source>
</evidence>
<dbReference type="RefSeq" id="XP_067815789.1">
    <property type="nucleotide sequence ID" value="XM_067964261.1"/>
</dbReference>